<dbReference type="Gene3D" id="3.40.50.2300">
    <property type="match status" value="1"/>
</dbReference>
<dbReference type="InterPro" id="IPR050438">
    <property type="entry name" value="LMW_PTPase"/>
</dbReference>
<dbReference type="SUPFAM" id="SSF52788">
    <property type="entry name" value="Phosphotyrosine protein phosphatases I"/>
    <property type="match status" value="1"/>
</dbReference>
<dbReference type="GO" id="GO:0005737">
    <property type="term" value="C:cytoplasm"/>
    <property type="evidence" value="ECO:0007669"/>
    <property type="project" value="UniProtKB-SubCell"/>
</dbReference>
<dbReference type="SMART" id="SM00226">
    <property type="entry name" value="LMWPc"/>
    <property type="match status" value="1"/>
</dbReference>
<name>B5RU72_DEBHA</name>
<dbReference type="Pfam" id="PF01451">
    <property type="entry name" value="LMWPc"/>
    <property type="match status" value="1"/>
</dbReference>
<dbReference type="Proteomes" id="UP000000599">
    <property type="component" value="Chromosome F"/>
</dbReference>
<comment type="similarity">
    <text evidence="3">Belongs to the low molecular weight phosphotyrosine protein phosphatase family.</text>
</comment>
<protein>
    <submittedName>
        <fullName evidence="10">DEHA2F04026p</fullName>
    </submittedName>
</protein>
<dbReference type="FunCoup" id="B5RU72">
    <property type="interactions" value="621"/>
</dbReference>
<dbReference type="PANTHER" id="PTHR11717">
    <property type="entry name" value="LOW MOLECULAR WEIGHT PROTEIN TYROSINE PHOSPHATASE"/>
    <property type="match status" value="1"/>
</dbReference>
<accession>B5RU72</accession>
<dbReference type="OMA" id="YQQVTRF"/>
<organism evidence="10 11">
    <name type="scientific">Debaryomyces hansenii (strain ATCC 36239 / CBS 767 / BCRC 21394 / JCM 1990 / NBRC 0083 / IGC 2968)</name>
    <name type="common">Yeast</name>
    <name type="synonym">Torulaspora hansenii</name>
    <dbReference type="NCBI Taxonomy" id="284592"/>
    <lineage>
        <taxon>Eukaryota</taxon>
        <taxon>Fungi</taxon>
        <taxon>Dikarya</taxon>
        <taxon>Ascomycota</taxon>
        <taxon>Saccharomycotina</taxon>
        <taxon>Pichiomycetes</taxon>
        <taxon>Debaryomycetaceae</taxon>
        <taxon>Debaryomyces</taxon>
    </lineage>
</organism>
<evidence type="ECO:0000256" key="3">
    <source>
        <dbReference type="ARBA" id="ARBA00011063"/>
    </source>
</evidence>
<comment type="catalytic activity">
    <reaction evidence="7">
        <text>O-phospho-L-tyrosyl-[protein] + H2O = L-tyrosyl-[protein] + phosphate</text>
        <dbReference type="Rhea" id="RHEA:10684"/>
        <dbReference type="Rhea" id="RHEA-COMP:10136"/>
        <dbReference type="Rhea" id="RHEA-COMP:20101"/>
        <dbReference type="ChEBI" id="CHEBI:15377"/>
        <dbReference type="ChEBI" id="CHEBI:43474"/>
        <dbReference type="ChEBI" id="CHEBI:46858"/>
        <dbReference type="ChEBI" id="CHEBI:61978"/>
        <dbReference type="EC" id="3.1.3.48"/>
    </reaction>
</comment>
<dbReference type="HOGENOM" id="CLU_071415_2_0_1"/>
<dbReference type="InParanoid" id="B5RU72"/>
<dbReference type="VEuPathDB" id="FungiDB:DEHA2F04026g"/>
<dbReference type="eggNOG" id="KOG3217">
    <property type="taxonomic scope" value="Eukaryota"/>
</dbReference>
<evidence type="ECO:0000256" key="5">
    <source>
        <dbReference type="ARBA" id="ARBA00022801"/>
    </source>
</evidence>
<evidence type="ECO:0000256" key="7">
    <source>
        <dbReference type="ARBA" id="ARBA00051722"/>
    </source>
</evidence>
<dbReference type="InterPro" id="IPR023485">
    <property type="entry name" value="Ptyr_pPase"/>
</dbReference>
<comment type="subcellular location">
    <subcellularLocation>
        <location evidence="2">Cytoplasm</location>
    </subcellularLocation>
</comment>
<keyword evidence="11" id="KW-1185">Reference proteome</keyword>
<evidence type="ECO:0000313" key="11">
    <source>
        <dbReference type="Proteomes" id="UP000000599"/>
    </source>
</evidence>
<gene>
    <name evidence="10" type="ordered locus">DEHA2F04026g</name>
</gene>
<keyword evidence="4" id="KW-0963">Cytoplasm</keyword>
<dbReference type="STRING" id="284592.B5RU72"/>
<dbReference type="KEGG" id="dha:DEHA2F04026g"/>
<feature type="active site" description="Nucleophile" evidence="8">
    <location>
        <position position="18"/>
    </location>
</feature>
<feature type="active site" evidence="8">
    <location>
        <position position="24"/>
    </location>
</feature>
<dbReference type="PRINTS" id="PR00720">
    <property type="entry name" value="MAMMALPTPASE"/>
</dbReference>
<evidence type="ECO:0000256" key="8">
    <source>
        <dbReference type="PIRSR" id="PIRSR617867-1"/>
    </source>
</evidence>
<dbReference type="PRINTS" id="PR00719">
    <property type="entry name" value="LMWPTPASE"/>
</dbReference>
<dbReference type="PANTHER" id="PTHR11717:SF7">
    <property type="entry name" value="LOW MOLECULAR WEIGHT PHOSPHOTYROSINE PROTEIN PHOSPHATASE"/>
    <property type="match status" value="1"/>
</dbReference>
<keyword evidence="5" id="KW-0378">Hydrolase</keyword>
<dbReference type="GeneID" id="8998869"/>
<feature type="active site" description="Proton donor" evidence="8">
    <location>
        <position position="136"/>
    </location>
</feature>
<dbReference type="GO" id="GO:0004726">
    <property type="term" value="F:non-membrane spanning protein tyrosine phosphatase activity"/>
    <property type="evidence" value="ECO:0007669"/>
    <property type="project" value="InterPro"/>
</dbReference>
<keyword evidence="6" id="KW-0904">Protein phosphatase</keyword>
<dbReference type="EMBL" id="CR382138">
    <property type="protein sequence ID" value="CAR66265.1"/>
    <property type="molecule type" value="Genomic_DNA"/>
</dbReference>
<dbReference type="AlphaFoldDB" id="B5RU72"/>
<proteinExistence type="inferred from homology"/>
<dbReference type="CDD" id="cd16343">
    <property type="entry name" value="LMWPTP"/>
    <property type="match status" value="1"/>
</dbReference>
<evidence type="ECO:0000256" key="2">
    <source>
        <dbReference type="ARBA" id="ARBA00004496"/>
    </source>
</evidence>
<dbReference type="FunFam" id="3.40.50.2300:FF:000105">
    <property type="entry name" value="Low molecular weight phosphotyrosine protein"/>
    <property type="match status" value="1"/>
</dbReference>
<comment type="catalytic activity">
    <reaction evidence="1">
        <text>a phosphate monoester + H2O = an alcohol + phosphate</text>
        <dbReference type="Rhea" id="RHEA:15017"/>
        <dbReference type="ChEBI" id="CHEBI:15377"/>
        <dbReference type="ChEBI" id="CHEBI:30879"/>
        <dbReference type="ChEBI" id="CHEBI:43474"/>
        <dbReference type="ChEBI" id="CHEBI:67140"/>
        <dbReference type="EC" id="3.1.3.2"/>
    </reaction>
</comment>
<dbReference type="RefSeq" id="XP_002770735.1">
    <property type="nucleotide sequence ID" value="XM_002770689.1"/>
</dbReference>
<reference evidence="10 11" key="1">
    <citation type="journal article" date="2004" name="Nature">
        <title>Genome evolution in yeasts.</title>
        <authorList>
            <consortium name="Genolevures"/>
            <person name="Dujon B."/>
            <person name="Sherman D."/>
            <person name="Fischer G."/>
            <person name="Durrens P."/>
            <person name="Casaregola S."/>
            <person name="Lafontaine I."/>
            <person name="de Montigny J."/>
            <person name="Marck C."/>
            <person name="Neuveglise C."/>
            <person name="Talla E."/>
            <person name="Goffard N."/>
            <person name="Frangeul L."/>
            <person name="Aigle M."/>
            <person name="Anthouard V."/>
            <person name="Babour A."/>
            <person name="Barbe V."/>
            <person name="Barnay S."/>
            <person name="Blanchin S."/>
            <person name="Beckerich J.M."/>
            <person name="Beyne E."/>
            <person name="Bleykasten C."/>
            <person name="Boisrame A."/>
            <person name="Boyer J."/>
            <person name="Cattolico L."/>
            <person name="Confanioleri F."/>
            <person name="de Daruvar A."/>
            <person name="Despons L."/>
            <person name="Fabre E."/>
            <person name="Fairhead C."/>
            <person name="Ferry-Dumazet H."/>
            <person name="Groppi A."/>
            <person name="Hantraye F."/>
            <person name="Hennequin C."/>
            <person name="Jauniaux N."/>
            <person name="Joyet P."/>
            <person name="Kachouri R."/>
            <person name="Kerrest A."/>
            <person name="Koszul R."/>
            <person name="Lemaire M."/>
            <person name="Lesur I."/>
            <person name="Ma L."/>
            <person name="Muller H."/>
            <person name="Nicaud J.M."/>
            <person name="Nikolski M."/>
            <person name="Oztas S."/>
            <person name="Ozier-Kalogeropoulos O."/>
            <person name="Pellenz S."/>
            <person name="Potier S."/>
            <person name="Richard G.F."/>
            <person name="Straub M.L."/>
            <person name="Suleau A."/>
            <person name="Swennene D."/>
            <person name="Tekaia F."/>
            <person name="Wesolowski-Louvel M."/>
            <person name="Westhof E."/>
            <person name="Wirth B."/>
            <person name="Zeniou-Meyer M."/>
            <person name="Zivanovic I."/>
            <person name="Bolotin-Fukuhara M."/>
            <person name="Thierry A."/>
            <person name="Bouchier C."/>
            <person name="Caudron B."/>
            <person name="Scarpelli C."/>
            <person name="Gaillardin C."/>
            <person name="Weissenbach J."/>
            <person name="Wincker P."/>
            <person name="Souciet J.L."/>
        </authorList>
    </citation>
    <scope>NUCLEOTIDE SEQUENCE [LARGE SCALE GENOMIC DNA]</scope>
    <source>
        <strain evidence="11">ATCC 36239 / CBS 767 / BCRC 21394 / JCM 1990 / NBRC 0083 / IGC 2968</strain>
    </source>
</reference>
<dbReference type="OrthoDB" id="3388at2759"/>
<evidence type="ECO:0000256" key="1">
    <source>
        <dbReference type="ARBA" id="ARBA00000032"/>
    </source>
</evidence>
<dbReference type="GO" id="GO:0003993">
    <property type="term" value="F:acid phosphatase activity"/>
    <property type="evidence" value="ECO:0007669"/>
    <property type="project" value="UniProtKB-EC"/>
</dbReference>
<evidence type="ECO:0000256" key="4">
    <source>
        <dbReference type="ARBA" id="ARBA00022490"/>
    </source>
</evidence>
<evidence type="ECO:0000313" key="10">
    <source>
        <dbReference type="EMBL" id="CAR66265.1"/>
    </source>
</evidence>
<dbReference type="InterPro" id="IPR036196">
    <property type="entry name" value="Ptyr_pPase_sf"/>
</dbReference>
<sequence length="167" mass="18934">MTATSRTVDKKISVAFVCLGNICRSPMAEAIFKHKVHELGYSEYFKIIDSYGTGGYHIGDPPDSRSAKTCRKHGVPVDHSAQQITSKDFKKFDYVICMDQSNLSDLLFMKPRESKARVALFGEWKADSKFNTVVQDPYYGGINGFETNFQQISHFSEEFLKREVGEL</sequence>
<dbReference type="InterPro" id="IPR017867">
    <property type="entry name" value="Tyr_phospatase_low_mol_wt"/>
</dbReference>
<dbReference type="InterPro" id="IPR002115">
    <property type="entry name" value="Tyr_Pase_low_mol_wt_mml"/>
</dbReference>
<evidence type="ECO:0000256" key="6">
    <source>
        <dbReference type="ARBA" id="ARBA00022912"/>
    </source>
</evidence>
<evidence type="ECO:0000259" key="9">
    <source>
        <dbReference type="SMART" id="SM00226"/>
    </source>
</evidence>
<feature type="domain" description="Phosphotyrosine protein phosphatase I" evidence="9">
    <location>
        <begin position="12"/>
        <end position="162"/>
    </location>
</feature>